<protein>
    <recommendedName>
        <fullName evidence="3">C-type lectin domain-containing protein</fullName>
    </recommendedName>
</protein>
<comment type="caution">
    <text evidence="4">The sequence shown here is derived from an EMBL/GenBank/DDBJ whole genome shotgun (WGS) entry which is preliminary data.</text>
</comment>
<sequence length="241" mass="27108">MVMSTLRSVLGLALLGLVSSVAQFHGSSHHASVHRPSTHYVAARPSSSYGAPRVVTAATNYQQPQVYRSVGQRQQREQQWTQVRGPAASSRRPPPAGSRSTSRKQLRQTVRAVIQGSTKYYVSWASGSHRTYTWDEADHECRRLRPPAAVAYYWTSATKQGPNGGFMWADRDTTPVCEIDSPRDVCHENWGRVGQLRQPQPDNAEGHENCLAVLNRFYPGDGITWHDIACHHKKHFVCERY</sequence>
<dbReference type="PROSITE" id="PS50041">
    <property type="entry name" value="C_TYPE_LECTIN_2"/>
    <property type="match status" value="1"/>
</dbReference>
<evidence type="ECO:0000313" key="4">
    <source>
        <dbReference type="EMBL" id="KAF0288148.1"/>
    </source>
</evidence>
<dbReference type="InterPro" id="IPR016186">
    <property type="entry name" value="C-type_lectin-like/link_sf"/>
</dbReference>
<dbReference type="EMBL" id="VIIS01002127">
    <property type="protein sequence ID" value="KAF0288148.1"/>
    <property type="molecule type" value="Genomic_DNA"/>
</dbReference>
<name>A0A6A4VCJ0_AMPAM</name>
<feature type="compositionally biased region" description="Low complexity" evidence="1">
    <location>
        <begin position="77"/>
        <end position="91"/>
    </location>
</feature>
<feature type="signal peptide" evidence="2">
    <location>
        <begin position="1"/>
        <end position="20"/>
    </location>
</feature>
<feature type="domain" description="C-type lectin" evidence="3">
    <location>
        <begin position="115"/>
        <end position="239"/>
    </location>
</feature>
<dbReference type="Pfam" id="PF00059">
    <property type="entry name" value="Lectin_C"/>
    <property type="match status" value="1"/>
</dbReference>
<dbReference type="Proteomes" id="UP000440578">
    <property type="component" value="Unassembled WGS sequence"/>
</dbReference>
<evidence type="ECO:0000256" key="1">
    <source>
        <dbReference type="SAM" id="MobiDB-lite"/>
    </source>
</evidence>
<evidence type="ECO:0000256" key="2">
    <source>
        <dbReference type="SAM" id="SignalP"/>
    </source>
</evidence>
<keyword evidence="2" id="KW-0732">Signal</keyword>
<dbReference type="Gene3D" id="3.10.100.10">
    <property type="entry name" value="Mannose-Binding Protein A, subunit A"/>
    <property type="match status" value="1"/>
</dbReference>
<proteinExistence type="predicted"/>
<dbReference type="InterPro" id="IPR016187">
    <property type="entry name" value="CTDL_fold"/>
</dbReference>
<reference evidence="4 5" key="1">
    <citation type="submission" date="2019-07" db="EMBL/GenBank/DDBJ databases">
        <title>Draft genome assembly of a fouling barnacle, Amphibalanus amphitrite (Darwin, 1854): The first reference genome for Thecostraca.</title>
        <authorList>
            <person name="Kim W."/>
        </authorList>
    </citation>
    <scope>NUCLEOTIDE SEQUENCE [LARGE SCALE GENOMIC DNA]</scope>
    <source>
        <strain evidence="4">SNU_AA5</strain>
        <tissue evidence="4">Soma without cirri and trophi</tissue>
    </source>
</reference>
<feature type="region of interest" description="Disordered" evidence="1">
    <location>
        <begin position="67"/>
        <end position="107"/>
    </location>
</feature>
<organism evidence="4 5">
    <name type="scientific">Amphibalanus amphitrite</name>
    <name type="common">Striped barnacle</name>
    <name type="synonym">Balanus amphitrite</name>
    <dbReference type="NCBI Taxonomy" id="1232801"/>
    <lineage>
        <taxon>Eukaryota</taxon>
        <taxon>Metazoa</taxon>
        <taxon>Ecdysozoa</taxon>
        <taxon>Arthropoda</taxon>
        <taxon>Crustacea</taxon>
        <taxon>Multicrustacea</taxon>
        <taxon>Cirripedia</taxon>
        <taxon>Thoracica</taxon>
        <taxon>Thoracicalcarea</taxon>
        <taxon>Balanomorpha</taxon>
        <taxon>Balanoidea</taxon>
        <taxon>Balanidae</taxon>
        <taxon>Amphibalaninae</taxon>
        <taxon>Amphibalanus</taxon>
    </lineage>
</organism>
<gene>
    <name evidence="4" type="ORF">FJT64_013464</name>
</gene>
<evidence type="ECO:0000259" key="3">
    <source>
        <dbReference type="PROSITE" id="PS50041"/>
    </source>
</evidence>
<evidence type="ECO:0000313" key="5">
    <source>
        <dbReference type="Proteomes" id="UP000440578"/>
    </source>
</evidence>
<feature type="chain" id="PRO_5025416396" description="C-type lectin domain-containing protein" evidence="2">
    <location>
        <begin position="21"/>
        <end position="241"/>
    </location>
</feature>
<dbReference type="OrthoDB" id="6375279at2759"/>
<accession>A0A6A4VCJ0</accession>
<dbReference type="PANTHER" id="PTHR21407">
    <property type="entry name" value="RE43931P-RELATED"/>
    <property type="match status" value="1"/>
</dbReference>
<dbReference type="InterPro" id="IPR001304">
    <property type="entry name" value="C-type_lectin-like"/>
</dbReference>
<dbReference type="AlphaFoldDB" id="A0A6A4VCJ0"/>
<keyword evidence="5" id="KW-1185">Reference proteome</keyword>
<dbReference type="CDD" id="cd00037">
    <property type="entry name" value="CLECT"/>
    <property type="match status" value="1"/>
</dbReference>
<dbReference type="SUPFAM" id="SSF56436">
    <property type="entry name" value="C-type lectin-like"/>
    <property type="match status" value="1"/>
</dbReference>